<evidence type="ECO:0000313" key="1">
    <source>
        <dbReference type="EMBL" id="MQS11480.1"/>
    </source>
</evidence>
<gene>
    <name evidence="1" type="ORF">F7Q99_04060</name>
</gene>
<evidence type="ECO:0000313" key="2">
    <source>
        <dbReference type="Proteomes" id="UP000450000"/>
    </source>
</evidence>
<reference evidence="1 2" key="1">
    <citation type="submission" date="2019-09" db="EMBL/GenBank/DDBJ databases">
        <title>Genome Sequences of Streptomyces kaniharaensis ATCC 21070.</title>
        <authorList>
            <person name="Zhu W."/>
            <person name="De Crecy-Lagard V."/>
            <person name="Richards N.G."/>
        </authorList>
    </citation>
    <scope>NUCLEOTIDE SEQUENCE [LARGE SCALE GENOMIC DNA]</scope>
    <source>
        <strain evidence="1 2">SF-557</strain>
    </source>
</reference>
<protein>
    <submittedName>
        <fullName evidence="1">Uncharacterized protein</fullName>
    </submittedName>
</protein>
<keyword evidence="2" id="KW-1185">Reference proteome</keyword>
<sequence>MEAEIVQLAASGASALVGLMVNEAWSQVKPRFAALFGRGREADVAEELEETREELVEAAENGDESAARGAQAEWERRLRRALRDPQVATRLQGILDEFAQKRPEQAAGSVHNEISGNARVEGKVVQAHTIHGLSL</sequence>
<dbReference type="EMBL" id="WBOF01000001">
    <property type="protein sequence ID" value="MQS11480.1"/>
    <property type="molecule type" value="Genomic_DNA"/>
</dbReference>
<proteinExistence type="predicted"/>
<dbReference type="Proteomes" id="UP000450000">
    <property type="component" value="Unassembled WGS sequence"/>
</dbReference>
<organism evidence="1 2">
    <name type="scientific">Streptomyces kaniharaensis</name>
    <dbReference type="NCBI Taxonomy" id="212423"/>
    <lineage>
        <taxon>Bacteria</taxon>
        <taxon>Bacillati</taxon>
        <taxon>Actinomycetota</taxon>
        <taxon>Actinomycetes</taxon>
        <taxon>Kitasatosporales</taxon>
        <taxon>Streptomycetaceae</taxon>
        <taxon>Streptomyces</taxon>
    </lineage>
</organism>
<name>A0A6N7KJ09_9ACTN</name>
<dbReference type="OrthoDB" id="4326033at2"/>
<dbReference type="AlphaFoldDB" id="A0A6N7KJ09"/>
<dbReference type="RefSeq" id="WP_153460095.1">
    <property type="nucleotide sequence ID" value="NZ_WBOF01000001.1"/>
</dbReference>
<accession>A0A6N7KJ09</accession>
<comment type="caution">
    <text evidence="1">The sequence shown here is derived from an EMBL/GenBank/DDBJ whole genome shotgun (WGS) entry which is preliminary data.</text>
</comment>